<keyword evidence="3 8" id="KW-0812">Transmembrane</keyword>
<proteinExistence type="inferred from homology"/>
<evidence type="ECO:0000313" key="11">
    <source>
        <dbReference type="Proteomes" id="UP000660262"/>
    </source>
</evidence>
<dbReference type="CDD" id="cd17341">
    <property type="entry name" value="MFS_NRT2_like"/>
    <property type="match status" value="1"/>
</dbReference>
<accession>A0A830HUU8</accession>
<feature type="compositionally biased region" description="Basic and acidic residues" evidence="7">
    <location>
        <begin position="55"/>
        <end position="72"/>
    </location>
</feature>
<dbReference type="EMBL" id="BNJQ01000024">
    <property type="protein sequence ID" value="GHP09241.1"/>
    <property type="molecule type" value="Genomic_DNA"/>
</dbReference>
<comment type="similarity">
    <text evidence="2">Belongs to the major facilitator superfamily. Nitrate/nitrite porter (TC 2.A.1.8) family.</text>
</comment>
<evidence type="ECO:0000256" key="2">
    <source>
        <dbReference type="ARBA" id="ARBA00008432"/>
    </source>
</evidence>
<comment type="subcellular location">
    <subcellularLocation>
        <location evidence="1">Membrane</location>
        <topology evidence="1">Multi-pass membrane protein</topology>
    </subcellularLocation>
</comment>
<evidence type="ECO:0000256" key="5">
    <source>
        <dbReference type="ARBA" id="ARBA00023063"/>
    </source>
</evidence>
<dbReference type="InterPro" id="IPR020846">
    <property type="entry name" value="MFS_dom"/>
</dbReference>
<dbReference type="Proteomes" id="UP000660262">
    <property type="component" value="Unassembled WGS sequence"/>
</dbReference>
<dbReference type="GO" id="GO:1990351">
    <property type="term" value="C:transporter complex"/>
    <property type="evidence" value="ECO:0007669"/>
    <property type="project" value="UniProtKB-ARBA"/>
</dbReference>
<keyword evidence="6 8" id="KW-0472">Membrane</keyword>
<sequence length="645" mass="70174">MLSDDDDEKQAEEEARAAEKKKPQMPPRSHSASSGGGAMRQIVTASFFVSSSRRSASDRKKNPHHRLTDEERSDLARARWKRAYRRLSLVRQADKHVQEKAKQKVERDKESSSAAKFRVPVDVQHMSLVFRVWRSDAPHHRAFWLATLGYFSSFFSTFAVAALLPITRDALNLTDVDINTANVASVVGTAVMCTFLGPVCDQFGPRLSMASLLLITAPASFAMACTTNSATFIVCRCITGISLAVVVGSTFWTSSMFSSCIVALVNATTAGWGNLGGGVSNFLMPFVEQGIVAISPSTITQYTAWRVALFLPPVFQCLMGVLILVLPGSQDLPDGTYHHLITTGAKHRPNSLAAMRRGWQNYRTWLLAIVFGMSFGVELTISNVIAPYFYDAFGLSLAKAGVVGSSFGLLNIFARSLGGFLSDQSATRFGMRGRLWTLYLMQISAGCLMIAFSRCTALSPAIGLLMTMALFVHTSKGAMFGIVPFVSKRALGVVGGTVLGVGALGSVVQQGIFLAISALAPPTVVSTDRLCLLIVGMMMVTVTLVLLPLVHFPAWGSLFQSAPSQLTFDRSLTDEIGYYISDYDEDEVRRGVHLEVAAFAVTSAETERHPSQRSMSGASLVDVKTDHEDEDDDEEEEEEDDDCKS</sequence>
<keyword evidence="5" id="KW-0534">Nitrate assimilation</keyword>
<dbReference type="InterPro" id="IPR044772">
    <property type="entry name" value="NO3_transporter"/>
</dbReference>
<feature type="transmembrane region" description="Helical" evidence="8">
    <location>
        <begin position="435"/>
        <end position="452"/>
    </location>
</feature>
<feature type="compositionally biased region" description="Low complexity" evidence="7">
    <location>
        <begin position="43"/>
        <end position="54"/>
    </location>
</feature>
<keyword evidence="11" id="KW-1185">Reference proteome</keyword>
<feature type="transmembrane region" description="Helical" evidence="8">
    <location>
        <begin position="304"/>
        <end position="326"/>
    </location>
</feature>
<dbReference type="GO" id="GO:0015112">
    <property type="term" value="F:nitrate transmembrane transporter activity"/>
    <property type="evidence" value="ECO:0007669"/>
    <property type="project" value="InterPro"/>
</dbReference>
<feature type="compositionally biased region" description="Basic and acidic residues" evidence="7">
    <location>
        <begin position="12"/>
        <end position="22"/>
    </location>
</feature>
<evidence type="ECO:0000256" key="1">
    <source>
        <dbReference type="ARBA" id="ARBA00004141"/>
    </source>
</evidence>
<feature type="domain" description="Major facilitator superfamily (MFS) profile" evidence="9">
    <location>
        <begin position="142"/>
        <end position="554"/>
    </location>
</feature>
<feature type="transmembrane region" description="Helical" evidence="8">
    <location>
        <begin position="207"/>
        <end position="224"/>
    </location>
</feature>
<gene>
    <name evidence="10" type="ORF">PPROV_000797800</name>
</gene>
<evidence type="ECO:0000256" key="4">
    <source>
        <dbReference type="ARBA" id="ARBA00022989"/>
    </source>
</evidence>
<feature type="transmembrane region" description="Helical" evidence="8">
    <location>
        <begin position="260"/>
        <end position="284"/>
    </location>
</feature>
<dbReference type="PROSITE" id="PS50850">
    <property type="entry name" value="MFS"/>
    <property type="match status" value="1"/>
</dbReference>
<feature type="transmembrane region" description="Helical" evidence="8">
    <location>
        <begin position="532"/>
        <end position="550"/>
    </location>
</feature>
<evidence type="ECO:0000256" key="6">
    <source>
        <dbReference type="ARBA" id="ARBA00023136"/>
    </source>
</evidence>
<organism evidence="10 11">
    <name type="scientific">Pycnococcus provasolii</name>
    <dbReference type="NCBI Taxonomy" id="41880"/>
    <lineage>
        <taxon>Eukaryota</taxon>
        <taxon>Viridiplantae</taxon>
        <taxon>Chlorophyta</taxon>
        <taxon>Pseudoscourfieldiophyceae</taxon>
        <taxon>Pseudoscourfieldiales</taxon>
        <taxon>Pycnococcaceae</taxon>
        <taxon>Pycnococcus</taxon>
    </lineage>
</organism>
<evidence type="ECO:0000256" key="7">
    <source>
        <dbReference type="SAM" id="MobiDB-lite"/>
    </source>
</evidence>
<dbReference type="PANTHER" id="PTHR23515">
    <property type="entry name" value="HIGH-AFFINITY NITRATE TRANSPORTER 2.3"/>
    <property type="match status" value="1"/>
</dbReference>
<evidence type="ECO:0000259" key="9">
    <source>
        <dbReference type="PROSITE" id="PS50850"/>
    </source>
</evidence>
<name>A0A830HUU8_9CHLO</name>
<dbReference type="Pfam" id="PF07690">
    <property type="entry name" value="MFS_1"/>
    <property type="match status" value="1"/>
</dbReference>
<dbReference type="SUPFAM" id="SSF103473">
    <property type="entry name" value="MFS general substrate transporter"/>
    <property type="match status" value="1"/>
</dbReference>
<dbReference type="GO" id="GO:0042128">
    <property type="term" value="P:nitrate assimilation"/>
    <property type="evidence" value="ECO:0007669"/>
    <property type="project" value="UniProtKB-KW"/>
</dbReference>
<feature type="compositionally biased region" description="Acidic residues" evidence="7">
    <location>
        <begin position="1"/>
        <end position="11"/>
    </location>
</feature>
<evidence type="ECO:0000256" key="3">
    <source>
        <dbReference type="ARBA" id="ARBA00022692"/>
    </source>
</evidence>
<feature type="region of interest" description="Disordered" evidence="7">
    <location>
        <begin position="1"/>
        <end position="72"/>
    </location>
</feature>
<feature type="transmembrane region" description="Helical" evidence="8">
    <location>
        <begin position="178"/>
        <end position="200"/>
    </location>
</feature>
<dbReference type="InterPro" id="IPR011701">
    <property type="entry name" value="MFS"/>
</dbReference>
<feature type="transmembrane region" description="Helical" evidence="8">
    <location>
        <begin position="392"/>
        <end position="414"/>
    </location>
</feature>
<dbReference type="GO" id="GO:0016020">
    <property type="term" value="C:membrane"/>
    <property type="evidence" value="ECO:0007669"/>
    <property type="project" value="UniProtKB-SubCell"/>
</dbReference>
<feature type="region of interest" description="Disordered" evidence="7">
    <location>
        <begin position="605"/>
        <end position="645"/>
    </location>
</feature>
<evidence type="ECO:0000313" key="10">
    <source>
        <dbReference type="EMBL" id="GHP09241.1"/>
    </source>
</evidence>
<feature type="transmembrane region" description="Helical" evidence="8">
    <location>
        <begin position="143"/>
        <end position="166"/>
    </location>
</feature>
<dbReference type="AlphaFoldDB" id="A0A830HUU8"/>
<evidence type="ECO:0000256" key="8">
    <source>
        <dbReference type="SAM" id="Phobius"/>
    </source>
</evidence>
<dbReference type="OrthoDB" id="434240at2759"/>
<feature type="transmembrane region" description="Helical" evidence="8">
    <location>
        <begin position="498"/>
        <end position="520"/>
    </location>
</feature>
<keyword evidence="4 8" id="KW-1133">Transmembrane helix</keyword>
<dbReference type="FunFam" id="1.20.1250.20:FF:000053">
    <property type="entry name" value="Nitrate transporter 2.1"/>
    <property type="match status" value="1"/>
</dbReference>
<reference evidence="10" key="1">
    <citation type="submission" date="2020-10" db="EMBL/GenBank/DDBJ databases">
        <title>Unveiling of a novel bifunctional photoreceptor, Dualchrome1, isolated from a cosmopolitan green alga.</title>
        <authorList>
            <person name="Suzuki S."/>
            <person name="Kawachi M."/>
        </authorList>
    </citation>
    <scope>NUCLEOTIDE SEQUENCE</scope>
    <source>
        <strain evidence="10">NIES 2893</strain>
    </source>
</reference>
<feature type="transmembrane region" description="Helical" evidence="8">
    <location>
        <begin position="365"/>
        <end position="386"/>
    </location>
</feature>
<protein>
    <submittedName>
        <fullName evidence="10">Nitrate transporter</fullName>
    </submittedName>
</protein>
<dbReference type="InterPro" id="IPR036259">
    <property type="entry name" value="MFS_trans_sf"/>
</dbReference>
<feature type="transmembrane region" description="Helical" evidence="8">
    <location>
        <begin position="464"/>
        <end position="486"/>
    </location>
</feature>
<feature type="compositionally biased region" description="Acidic residues" evidence="7">
    <location>
        <begin position="628"/>
        <end position="645"/>
    </location>
</feature>
<dbReference type="Gene3D" id="1.20.1250.20">
    <property type="entry name" value="MFS general substrate transporter like domains"/>
    <property type="match status" value="2"/>
</dbReference>
<comment type="caution">
    <text evidence="10">The sequence shown here is derived from an EMBL/GenBank/DDBJ whole genome shotgun (WGS) entry which is preliminary data.</text>
</comment>